<dbReference type="Gene3D" id="1.10.340.30">
    <property type="entry name" value="Hypothetical protein, domain 2"/>
    <property type="match status" value="1"/>
</dbReference>
<dbReference type="Proteomes" id="UP000218627">
    <property type="component" value="Unassembled WGS sequence"/>
</dbReference>
<dbReference type="FunFam" id="1.10.340.30:FF:000001">
    <property type="entry name" value="Endonuclease III"/>
    <property type="match status" value="1"/>
</dbReference>
<dbReference type="PANTHER" id="PTHR43286:SF1">
    <property type="entry name" value="ENDONUCLEASE III-LIKE PROTEIN 1"/>
    <property type="match status" value="1"/>
</dbReference>
<comment type="similarity">
    <text evidence="1 12">Belongs to the Nth/MutY family.</text>
</comment>
<protein>
    <recommendedName>
        <fullName evidence="12">Endonuclease III</fullName>
        <ecNumber evidence="12">4.2.99.18</ecNumber>
    </recommendedName>
    <alternativeName>
        <fullName evidence="12">DNA-(apurinic or apyrimidinic site) lyase</fullName>
    </alternativeName>
</protein>
<dbReference type="EMBL" id="OBEN01000008">
    <property type="protein sequence ID" value="SNZ15376.1"/>
    <property type="molecule type" value="Genomic_DNA"/>
</dbReference>
<dbReference type="InterPro" id="IPR004035">
    <property type="entry name" value="Endouclease-III_FeS-bd_BS"/>
</dbReference>
<keyword evidence="10 12" id="KW-0456">Lyase</keyword>
<keyword evidence="5 12" id="KW-0378">Hydrolase</keyword>
<evidence type="ECO:0000259" key="13">
    <source>
        <dbReference type="SMART" id="SM00478"/>
    </source>
</evidence>
<dbReference type="InterPro" id="IPR005759">
    <property type="entry name" value="Nth"/>
</dbReference>
<dbReference type="GO" id="GO:0006285">
    <property type="term" value="P:base-excision repair, AP site formation"/>
    <property type="evidence" value="ECO:0007669"/>
    <property type="project" value="TreeGrafter"/>
</dbReference>
<comment type="function">
    <text evidence="12">DNA repair enzyme that has both DNA N-glycosylase activity and AP-lyase activity. The DNA N-glycosylase activity releases various damaged pyrimidines from DNA by cleaving the N-glycosidic bond, leaving an AP (apurinic/apyrimidinic) site. The AP-lyase activity cleaves the phosphodiester bond 3' to the AP site by a beta-elimination, leaving a 3'-terminal unsaturated sugar and a product with a terminal 5'-phosphate.</text>
</comment>
<dbReference type="GO" id="GO:0006289">
    <property type="term" value="P:nucleotide-excision repair"/>
    <property type="evidence" value="ECO:0007669"/>
    <property type="project" value="TreeGrafter"/>
</dbReference>
<gene>
    <name evidence="12" type="primary">nth</name>
    <name evidence="14" type="ORF">SAMN06265353_1353</name>
</gene>
<evidence type="ECO:0000256" key="10">
    <source>
        <dbReference type="ARBA" id="ARBA00023239"/>
    </source>
</evidence>
<name>A0A285P5E4_9AQUI</name>
<evidence type="ECO:0000256" key="4">
    <source>
        <dbReference type="ARBA" id="ARBA00022763"/>
    </source>
</evidence>
<dbReference type="FunFam" id="1.10.1670.10:FF:000001">
    <property type="entry name" value="Endonuclease III"/>
    <property type="match status" value="1"/>
</dbReference>
<dbReference type="Gene3D" id="1.10.1670.10">
    <property type="entry name" value="Helix-hairpin-Helix base-excision DNA repair enzymes (C-terminal)"/>
    <property type="match status" value="1"/>
</dbReference>
<keyword evidence="9 12" id="KW-0234">DNA repair</keyword>
<dbReference type="PIRSF" id="PIRSF001435">
    <property type="entry name" value="Nth"/>
    <property type="match status" value="1"/>
</dbReference>
<dbReference type="GO" id="GO:0046872">
    <property type="term" value="F:metal ion binding"/>
    <property type="evidence" value="ECO:0007669"/>
    <property type="project" value="UniProtKB-KW"/>
</dbReference>
<dbReference type="GO" id="GO:0003677">
    <property type="term" value="F:DNA binding"/>
    <property type="evidence" value="ECO:0007669"/>
    <property type="project" value="UniProtKB-UniRule"/>
</dbReference>
<sequence length="221" mass="25613">MRKEDLDKVIGILREEFPKWNAPVVSLIAQKTGDPFRVLVCALISTRTKDETTAMVCKRLFERIKSVEDLYLIDKDELSELLYPVGFYKNKALFLKEIAKELKEKYNSKVPDKLEELLKLKGVGRKVANLVLAEGYGIPAICVDTHVHRITNRWCLVKTKKPEETERQLTKILPKKYWIEFNKLLVAFGQTICKPVKPLCHICPIREYCEYPEAKMQTRAS</sequence>
<dbReference type="SMART" id="SM00478">
    <property type="entry name" value="ENDO3c"/>
    <property type="match status" value="1"/>
</dbReference>
<feature type="binding site" evidence="12">
    <location>
        <position position="200"/>
    </location>
    <ligand>
        <name>[4Fe-4S] cluster</name>
        <dbReference type="ChEBI" id="CHEBI:49883"/>
    </ligand>
</feature>
<keyword evidence="3 12" id="KW-0479">Metal-binding</keyword>
<reference evidence="15" key="1">
    <citation type="submission" date="2017-09" db="EMBL/GenBank/DDBJ databases">
        <authorList>
            <person name="Varghese N."/>
            <person name="Submissions S."/>
        </authorList>
    </citation>
    <scope>NUCLEOTIDE SEQUENCE [LARGE SCALE GENOMIC DNA]</scope>
    <source>
        <strain evidence="15">DSM 2913</strain>
    </source>
</reference>
<dbReference type="RefSeq" id="WP_096602690.1">
    <property type="nucleotide sequence ID" value="NZ_OBEN01000008.1"/>
</dbReference>
<feature type="binding site" evidence="12">
    <location>
        <position position="203"/>
    </location>
    <ligand>
        <name>[4Fe-4S] cluster</name>
        <dbReference type="ChEBI" id="CHEBI:49883"/>
    </ligand>
</feature>
<organism evidence="14 15">
    <name type="scientific">Hydrogenobacter hydrogenophilus</name>
    <dbReference type="NCBI Taxonomy" id="35835"/>
    <lineage>
        <taxon>Bacteria</taxon>
        <taxon>Pseudomonadati</taxon>
        <taxon>Aquificota</taxon>
        <taxon>Aquificia</taxon>
        <taxon>Aquificales</taxon>
        <taxon>Aquificaceae</taxon>
        <taxon>Hydrogenobacter</taxon>
    </lineage>
</organism>
<dbReference type="PROSITE" id="PS00764">
    <property type="entry name" value="ENDONUCLEASE_III_1"/>
    <property type="match status" value="1"/>
</dbReference>
<keyword evidence="7 12" id="KW-0411">Iron-sulfur</keyword>
<dbReference type="HAMAP" id="MF_00942">
    <property type="entry name" value="Nth"/>
    <property type="match status" value="1"/>
</dbReference>
<evidence type="ECO:0000256" key="7">
    <source>
        <dbReference type="ARBA" id="ARBA00023014"/>
    </source>
</evidence>
<evidence type="ECO:0000256" key="12">
    <source>
        <dbReference type="HAMAP-Rule" id="MF_00942"/>
    </source>
</evidence>
<dbReference type="AlphaFoldDB" id="A0A285P5E4"/>
<keyword evidence="8 12" id="KW-0238">DNA-binding</keyword>
<dbReference type="GO" id="GO:0051539">
    <property type="term" value="F:4 iron, 4 sulfur cluster binding"/>
    <property type="evidence" value="ECO:0007669"/>
    <property type="project" value="UniProtKB-UniRule"/>
</dbReference>
<dbReference type="SMART" id="SM00525">
    <property type="entry name" value="FES"/>
    <property type="match status" value="1"/>
</dbReference>
<evidence type="ECO:0000256" key="2">
    <source>
        <dbReference type="ARBA" id="ARBA00022485"/>
    </source>
</evidence>
<evidence type="ECO:0000256" key="3">
    <source>
        <dbReference type="ARBA" id="ARBA00022723"/>
    </source>
</evidence>
<keyword evidence="14" id="KW-0540">Nuclease</keyword>
<accession>A0A285P5E4</accession>
<keyword evidence="2 12" id="KW-0004">4Fe-4S</keyword>
<feature type="binding site" evidence="12">
    <location>
        <position position="193"/>
    </location>
    <ligand>
        <name>[4Fe-4S] cluster</name>
        <dbReference type="ChEBI" id="CHEBI:49883"/>
    </ligand>
</feature>
<dbReference type="InterPro" id="IPR023170">
    <property type="entry name" value="HhH_base_excis_C"/>
</dbReference>
<keyword evidence="11 12" id="KW-0326">Glycosidase</keyword>
<keyword evidence="15" id="KW-1185">Reference proteome</keyword>
<dbReference type="InterPro" id="IPR000445">
    <property type="entry name" value="HhH_motif"/>
</dbReference>
<dbReference type="CDD" id="cd00056">
    <property type="entry name" value="ENDO3c"/>
    <property type="match status" value="1"/>
</dbReference>
<evidence type="ECO:0000256" key="11">
    <source>
        <dbReference type="ARBA" id="ARBA00023295"/>
    </source>
</evidence>
<feature type="domain" description="HhH-GPD" evidence="13">
    <location>
        <begin position="44"/>
        <end position="191"/>
    </location>
</feature>
<evidence type="ECO:0000256" key="1">
    <source>
        <dbReference type="ARBA" id="ARBA00008343"/>
    </source>
</evidence>
<evidence type="ECO:0000256" key="8">
    <source>
        <dbReference type="ARBA" id="ARBA00023125"/>
    </source>
</evidence>
<feature type="binding site" evidence="12">
    <location>
        <position position="209"/>
    </location>
    <ligand>
        <name>[4Fe-4S] cluster</name>
        <dbReference type="ChEBI" id="CHEBI:49883"/>
    </ligand>
</feature>
<keyword evidence="14" id="KW-0255">Endonuclease</keyword>
<keyword evidence="6 12" id="KW-0408">Iron</keyword>
<dbReference type="InterPro" id="IPR003651">
    <property type="entry name" value="Endonuclease3_FeS-loop_motif"/>
</dbReference>
<evidence type="ECO:0000256" key="6">
    <source>
        <dbReference type="ARBA" id="ARBA00023004"/>
    </source>
</evidence>
<dbReference type="GO" id="GO:0140078">
    <property type="term" value="F:class I DNA-(apurinic or apyrimidinic site) endonuclease activity"/>
    <property type="evidence" value="ECO:0007669"/>
    <property type="project" value="UniProtKB-EC"/>
</dbReference>
<dbReference type="Pfam" id="PF10576">
    <property type="entry name" value="EndIII_4Fe-2S"/>
    <property type="match status" value="1"/>
</dbReference>
<dbReference type="PANTHER" id="PTHR43286">
    <property type="entry name" value="ENDONUCLEASE III-LIKE PROTEIN 1"/>
    <property type="match status" value="1"/>
</dbReference>
<evidence type="ECO:0000313" key="14">
    <source>
        <dbReference type="EMBL" id="SNZ15376.1"/>
    </source>
</evidence>
<dbReference type="OrthoDB" id="9800977at2"/>
<dbReference type="InterPro" id="IPR003265">
    <property type="entry name" value="HhH-GPD_domain"/>
</dbReference>
<dbReference type="EC" id="4.2.99.18" evidence="12"/>
<evidence type="ECO:0000256" key="9">
    <source>
        <dbReference type="ARBA" id="ARBA00023204"/>
    </source>
</evidence>
<dbReference type="Pfam" id="PF00633">
    <property type="entry name" value="HHH"/>
    <property type="match status" value="1"/>
</dbReference>
<dbReference type="Pfam" id="PF00730">
    <property type="entry name" value="HhH-GPD"/>
    <property type="match status" value="1"/>
</dbReference>
<comment type="cofactor">
    <cofactor evidence="12">
        <name>[4Fe-4S] cluster</name>
        <dbReference type="ChEBI" id="CHEBI:49883"/>
    </cofactor>
    <text evidence="12">Binds 1 [4Fe-4S] cluster.</text>
</comment>
<dbReference type="SUPFAM" id="SSF48150">
    <property type="entry name" value="DNA-glycosylase"/>
    <property type="match status" value="1"/>
</dbReference>
<evidence type="ECO:0000313" key="15">
    <source>
        <dbReference type="Proteomes" id="UP000218627"/>
    </source>
</evidence>
<proteinExistence type="inferred from homology"/>
<dbReference type="InterPro" id="IPR011257">
    <property type="entry name" value="DNA_glycosylase"/>
</dbReference>
<keyword evidence="4 12" id="KW-0227">DNA damage</keyword>
<evidence type="ECO:0000256" key="5">
    <source>
        <dbReference type="ARBA" id="ARBA00022801"/>
    </source>
</evidence>
<dbReference type="GO" id="GO:0000703">
    <property type="term" value="F:oxidized pyrimidine nucleobase lesion DNA N-glycosylase activity"/>
    <property type="evidence" value="ECO:0007669"/>
    <property type="project" value="TreeGrafter"/>
</dbReference>
<comment type="catalytic activity">
    <reaction evidence="12">
        <text>2'-deoxyribonucleotide-(2'-deoxyribose 5'-phosphate)-2'-deoxyribonucleotide-DNA = a 3'-end 2'-deoxyribonucleotide-(2,3-dehydro-2,3-deoxyribose 5'-phosphate)-DNA + a 5'-end 5'-phospho-2'-deoxyribonucleoside-DNA + H(+)</text>
        <dbReference type="Rhea" id="RHEA:66592"/>
        <dbReference type="Rhea" id="RHEA-COMP:13180"/>
        <dbReference type="Rhea" id="RHEA-COMP:16897"/>
        <dbReference type="Rhea" id="RHEA-COMP:17067"/>
        <dbReference type="ChEBI" id="CHEBI:15378"/>
        <dbReference type="ChEBI" id="CHEBI:136412"/>
        <dbReference type="ChEBI" id="CHEBI:157695"/>
        <dbReference type="ChEBI" id="CHEBI:167181"/>
        <dbReference type="EC" id="4.2.99.18"/>
    </reaction>
</comment>